<dbReference type="EMBL" id="JAKJSC010000001">
    <property type="protein sequence ID" value="MDE5417167.1"/>
    <property type="molecule type" value="Genomic_DNA"/>
</dbReference>
<keyword evidence="1" id="KW-0732">Signal</keyword>
<dbReference type="PANTHER" id="PTHR42852:SF13">
    <property type="entry name" value="PROTEIN DIPZ"/>
    <property type="match status" value="1"/>
</dbReference>
<comment type="caution">
    <text evidence="3">The sequence shown here is derived from an EMBL/GenBank/DDBJ whole genome shotgun (WGS) entry which is preliminary data.</text>
</comment>
<sequence>MKFKIQFILFGALLILGSKTSFSQEIKTFNFNELEPIFHYQNDTTYVINFWAMWCKPCVEELPEFEDIRKDYSDKKVKMILVSLDFGKNVSERISNFLKRKNINAEVVILDDPDANSWIGKVAENWDGAIPATVVYHKNNRKVFTRQVSYNELAKSIDQVSNQTN</sequence>
<dbReference type="RefSeq" id="WP_275108504.1">
    <property type="nucleotide sequence ID" value="NZ_JAKJSC010000001.1"/>
</dbReference>
<protein>
    <submittedName>
        <fullName evidence="3">Redoxin domain-containing protein</fullName>
    </submittedName>
</protein>
<dbReference type="InterPro" id="IPR000866">
    <property type="entry name" value="AhpC/TSA"/>
</dbReference>
<reference evidence="3 4" key="1">
    <citation type="submission" date="2022-01" db="EMBL/GenBank/DDBJ databases">
        <title>Labilibaculum sp. nov, a marine bacterium isolated from Antarctica.</title>
        <authorList>
            <person name="Dai W."/>
        </authorList>
    </citation>
    <scope>NUCLEOTIDE SEQUENCE [LARGE SCALE GENOMIC DNA]</scope>
    <source>
        <strain evidence="3 4">DW002</strain>
    </source>
</reference>
<gene>
    <name evidence="3" type="ORF">L3049_04025</name>
</gene>
<keyword evidence="4" id="KW-1185">Reference proteome</keyword>
<evidence type="ECO:0000313" key="4">
    <source>
        <dbReference type="Proteomes" id="UP001528920"/>
    </source>
</evidence>
<dbReference type="SUPFAM" id="SSF52833">
    <property type="entry name" value="Thioredoxin-like"/>
    <property type="match status" value="1"/>
</dbReference>
<dbReference type="Pfam" id="PF00578">
    <property type="entry name" value="AhpC-TSA"/>
    <property type="match status" value="1"/>
</dbReference>
<evidence type="ECO:0000313" key="3">
    <source>
        <dbReference type="EMBL" id="MDE5417167.1"/>
    </source>
</evidence>
<evidence type="ECO:0000259" key="2">
    <source>
        <dbReference type="PROSITE" id="PS51352"/>
    </source>
</evidence>
<organism evidence="3 4">
    <name type="scientific">Paralabilibaculum antarcticum</name>
    <dbReference type="NCBI Taxonomy" id="2912572"/>
    <lineage>
        <taxon>Bacteria</taxon>
        <taxon>Pseudomonadati</taxon>
        <taxon>Bacteroidota</taxon>
        <taxon>Bacteroidia</taxon>
        <taxon>Marinilabiliales</taxon>
        <taxon>Marinifilaceae</taxon>
        <taxon>Paralabilibaculum</taxon>
    </lineage>
</organism>
<accession>A0ABT5VPG0</accession>
<proteinExistence type="predicted"/>
<dbReference type="InterPro" id="IPR013766">
    <property type="entry name" value="Thioredoxin_domain"/>
</dbReference>
<dbReference type="InterPro" id="IPR050553">
    <property type="entry name" value="Thioredoxin_ResA/DsbE_sf"/>
</dbReference>
<dbReference type="Gene3D" id="3.40.30.10">
    <property type="entry name" value="Glutaredoxin"/>
    <property type="match status" value="1"/>
</dbReference>
<feature type="chain" id="PRO_5046548046" evidence="1">
    <location>
        <begin position="24"/>
        <end position="165"/>
    </location>
</feature>
<dbReference type="Proteomes" id="UP001528920">
    <property type="component" value="Unassembled WGS sequence"/>
</dbReference>
<dbReference type="CDD" id="cd02966">
    <property type="entry name" value="TlpA_like_family"/>
    <property type="match status" value="1"/>
</dbReference>
<dbReference type="PANTHER" id="PTHR42852">
    <property type="entry name" value="THIOL:DISULFIDE INTERCHANGE PROTEIN DSBE"/>
    <property type="match status" value="1"/>
</dbReference>
<dbReference type="PROSITE" id="PS51352">
    <property type="entry name" value="THIOREDOXIN_2"/>
    <property type="match status" value="1"/>
</dbReference>
<feature type="domain" description="Thioredoxin" evidence="2">
    <location>
        <begin position="13"/>
        <end position="162"/>
    </location>
</feature>
<name>A0ABT5VPG0_9BACT</name>
<dbReference type="InterPro" id="IPR036249">
    <property type="entry name" value="Thioredoxin-like_sf"/>
</dbReference>
<evidence type="ECO:0000256" key="1">
    <source>
        <dbReference type="SAM" id="SignalP"/>
    </source>
</evidence>
<feature type="signal peptide" evidence="1">
    <location>
        <begin position="1"/>
        <end position="23"/>
    </location>
</feature>